<dbReference type="InterPro" id="IPR036280">
    <property type="entry name" value="Multihaem_cyt_sf"/>
</dbReference>
<keyword evidence="1" id="KW-0472">Membrane</keyword>
<evidence type="ECO:0000256" key="1">
    <source>
        <dbReference type="SAM" id="Phobius"/>
    </source>
</evidence>
<sequence>MLPSAKMLTLGLVGLTVTVVMGFLIAVLLISWFSNPPFGLGNAPPQPVAFPHTVHAGSTAEGGMGIQCEFCHRNVTRGAAATVPAVEQCLFCHKTIEGQKPSAQSEIAKVRQSFEDNDPINWERVHRLPDHVRFIHEAHIRFFTDPDQPTRTGINGEVLSEPLSVPQTCSVCHGDVASMTEVQPKQGQSLKMGTCLDCHRNNNVATDCTVCHK</sequence>
<dbReference type="AlphaFoldDB" id="A0A382RIG8"/>
<dbReference type="EMBL" id="UINC01121321">
    <property type="protein sequence ID" value="SVC96401.1"/>
    <property type="molecule type" value="Genomic_DNA"/>
</dbReference>
<organism evidence="2">
    <name type="scientific">marine metagenome</name>
    <dbReference type="NCBI Taxonomy" id="408172"/>
    <lineage>
        <taxon>unclassified sequences</taxon>
        <taxon>metagenomes</taxon>
        <taxon>ecological metagenomes</taxon>
    </lineage>
</organism>
<feature type="transmembrane region" description="Helical" evidence="1">
    <location>
        <begin position="12"/>
        <end position="33"/>
    </location>
</feature>
<name>A0A382RIG8_9ZZZZ</name>
<reference evidence="2" key="1">
    <citation type="submission" date="2018-05" db="EMBL/GenBank/DDBJ databases">
        <authorList>
            <person name="Lanie J.A."/>
            <person name="Ng W.-L."/>
            <person name="Kazmierczak K.M."/>
            <person name="Andrzejewski T.M."/>
            <person name="Davidsen T.M."/>
            <person name="Wayne K.J."/>
            <person name="Tettelin H."/>
            <person name="Glass J.I."/>
            <person name="Rusch D."/>
            <person name="Podicherti R."/>
            <person name="Tsui H.-C.T."/>
            <person name="Winkler M.E."/>
        </authorList>
    </citation>
    <scope>NUCLEOTIDE SEQUENCE</scope>
</reference>
<dbReference type="PANTHER" id="PTHR39425">
    <property type="entry name" value="LIPOPROTEIN CYTOCHROME C"/>
    <property type="match status" value="1"/>
</dbReference>
<dbReference type="Gene3D" id="3.90.10.10">
    <property type="entry name" value="Cytochrome C3"/>
    <property type="match status" value="2"/>
</dbReference>
<keyword evidence="1" id="KW-1133">Transmembrane helix</keyword>
<accession>A0A382RIG8</accession>
<dbReference type="PANTHER" id="PTHR39425:SF1">
    <property type="entry name" value="CYTOCHROME C7-LIKE DOMAIN-CONTAINING PROTEIN"/>
    <property type="match status" value="1"/>
</dbReference>
<evidence type="ECO:0000313" key="2">
    <source>
        <dbReference type="EMBL" id="SVC96401.1"/>
    </source>
</evidence>
<gene>
    <name evidence="2" type="ORF">METZ01_LOCUS349255</name>
</gene>
<proteinExistence type="predicted"/>
<keyword evidence="1" id="KW-0812">Transmembrane</keyword>
<dbReference type="SUPFAM" id="SSF48695">
    <property type="entry name" value="Multiheme cytochromes"/>
    <property type="match status" value="1"/>
</dbReference>
<protein>
    <submittedName>
        <fullName evidence="2">Uncharacterized protein</fullName>
    </submittedName>
</protein>